<evidence type="ECO:0000256" key="1">
    <source>
        <dbReference type="ARBA" id="ARBA00012468"/>
    </source>
</evidence>
<dbReference type="InterPro" id="IPR040409">
    <property type="entry name" value="PCS-like"/>
</dbReference>
<feature type="domain" description="Peptidase C83" evidence="5">
    <location>
        <begin position="1"/>
        <end position="126"/>
    </location>
</feature>
<keyword evidence="7" id="KW-1185">Reference proteome</keyword>
<keyword evidence="2" id="KW-0104">Cadmium</keyword>
<reference evidence="6" key="3">
    <citation type="submission" date="2025-09" db="UniProtKB">
        <authorList>
            <consortium name="Ensembl"/>
        </authorList>
    </citation>
    <scope>IDENTIFICATION</scope>
</reference>
<dbReference type="Ensembl" id="ENSCINT00000037082.1">
    <property type="protein sequence ID" value="ENSCINP00000034570.1"/>
    <property type="gene ID" value="ENSCING00000019002.1"/>
</dbReference>
<evidence type="ECO:0000259" key="5">
    <source>
        <dbReference type="PROSITE" id="PS51443"/>
    </source>
</evidence>
<dbReference type="InParanoid" id="H2XY36"/>
<proteinExistence type="predicted"/>
<evidence type="ECO:0000313" key="7">
    <source>
        <dbReference type="Proteomes" id="UP000008144"/>
    </source>
</evidence>
<dbReference type="EC" id="2.3.2.15" evidence="1"/>
<dbReference type="InterPro" id="IPR007719">
    <property type="entry name" value="PCS_N"/>
</dbReference>
<dbReference type="GO" id="GO:0046938">
    <property type="term" value="P:phytochelatin biosynthetic process"/>
    <property type="evidence" value="ECO:0007669"/>
    <property type="project" value="InterPro"/>
</dbReference>
<accession>H2XY36</accession>
<reference evidence="6" key="2">
    <citation type="submission" date="2025-08" db="UniProtKB">
        <authorList>
            <consortium name="Ensembl"/>
        </authorList>
    </citation>
    <scope>IDENTIFICATION</scope>
</reference>
<dbReference type="PANTHER" id="PTHR33447:SF2">
    <property type="entry name" value="GLUTATHIONE GAMMA-GLUTAMYLCYSTEINYLTRANSFERASE"/>
    <property type="match status" value="1"/>
</dbReference>
<evidence type="ECO:0000256" key="2">
    <source>
        <dbReference type="ARBA" id="ARBA00022539"/>
    </source>
</evidence>
<dbReference type="InterPro" id="IPR038156">
    <property type="entry name" value="PCS_N_sf"/>
</dbReference>
<dbReference type="GO" id="GO:0010038">
    <property type="term" value="P:response to metal ion"/>
    <property type="evidence" value="ECO:0007669"/>
    <property type="project" value="InterPro"/>
</dbReference>
<evidence type="ECO:0000256" key="3">
    <source>
        <dbReference type="ARBA" id="ARBA00022679"/>
    </source>
</evidence>
<sequence>MVRSCNIDEIEKEGITMDQLAGIARCNQLNADVVYVNDHASIDDFREVVKQSCKGSSMAVICSFGKSYLGELGVGQFATIAGYHAERGLVLALEPARYKHRIFWTPLECLWRAMVATDKVTNPTIG</sequence>
<dbReference type="GO" id="GO:0046872">
    <property type="term" value="F:metal ion binding"/>
    <property type="evidence" value="ECO:0007669"/>
    <property type="project" value="UniProtKB-KW"/>
</dbReference>
<dbReference type="PROSITE" id="PS51443">
    <property type="entry name" value="PCS"/>
    <property type="match status" value="1"/>
</dbReference>
<protein>
    <recommendedName>
        <fullName evidence="1">glutathione gamma-glutamylcysteinyltransferase</fullName>
        <ecNumber evidence="1">2.3.2.15</ecNumber>
    </recommendedName>
</protein>
<organism evidence="6 7">
    <name type="scientific">Ciona intestinalis</name>
    <name type="common">Transparent sea squirt</name>
    <name type="synonym">Ascidia intestinalis</name>
    <dbReference type="NCBI Taxonomy" id="7719"/>
    <lineage>
        <taxon>Eukaryota</taxon>
        <taxon>Metazoa</taxon>
        <taxon>Chordata</taxon>
        <taxon>Tunicata</taxon>
        <taxon>Ascidiacea</taxon>
        <taxon>Phlebobranchia</taxon>
        <taxon>Cionidae</taxon>
        <taxon>Ciona</taxon>
    </lineage>
</organism>
<dbReference type="Pfam" id="PF05023">
    <property type="entry name" value="Phytochelatin"/>
    <property type="match status" value="1"/>
</dbReference>
<evidence type="ECO:0000256" key="4">
    <source>
        <dbReference type="ARBA" id="ARBA00022723"/>
    </source>
</evidence>
<evidence type="ECO:0000313" key="6">
    <source>
        <dbReference type="Ensembl" id="ENSCINP00000034570.1"/>
    </source>
</evidence>
<dbReference type="InterPro" id="IPR038765">
    <property type="entry name" value="Papain-like_cys_pep_sf"/>
</dbReference>
<dbReference type="PANTHER" id="PTHR33447">
    <property type="entry name" value="GLUTATHIONE GAMMA-GLUTAMYLCYSTEINYLTRANSFERASE"/>
    <property type="match status" value="1"/>
</dbReference>
<dbReference type="AlphaFoldDB" id="H2XY36"/>
<dbReference type="GO" id="GO:0016756">
    <property type="term" value="F:glutathione gamma-glutamylcysteinyltransferase activity"/>
    <property type="evidence" value="ECO:0007669"/>
    <property type="project" value="UniProtKB-EC"/>
</dbReference>
<keyword evidence="4" id="KW-0479">Metal-binding</keyword>
<dbReference type="SUPFAM" id="SSF54001">
    <property type="entry name" value="Cysteine proteinases"/>
    <property type="match status" value="1"/>
</dbReference>
<keyword evidence="3" id="KW-0808">Transferase</keyword>
<dbReference type="Gene3D" id="3.90.70.30">
    <property type="entry name" value="Phytochelatin synthase, N-terminal domain"/>
    <property type="match status" value="1"/>
</dbReference>
<reference evidence="7" key="1">
    <citation type="journal article" date="2002" name="Science">
        <title>The draft genome of Ciona intestinalis: insights into chordate and vertebrate origins.</title>
        <authorList>
            <person name="Dehal P."/>
            <person name="Satou Y."/>
            <person name="Campbell R.K."/>
            <person name="Chapman J."/>
            <person name="Degnan B."/>
            <person name="De Tomaso A."/>
            <person name="Davidson B."/>
            <person name="Di Gregorio A."/>
            <person name="Gelpke M."/>
            <person name="Goodstein D.M."/>
            <person name="Harafuji N."/>
            <person name="Hastings K.E."/>
            <person name="Ho I."/>
            <person name="Hotta K."/>
            <person name="Huang W."/>
            <person name="Kawashima T."/>
            <person name="Lemaire P."/>
            <person name="Martinez D."/>
            <person name="Meinertzhagen I.A."/>
            <person name="Necula S."/>
            <person name="Nonaka M."/>
            <person name="Putnam N."/>
            <person name="Rash S."/>
            <person name="Saiga H."/>
            <person name="Satake M."/>
            <person name="Terry A."/>
            <person name="Yamada L."/>
            <person name="Wang H.G."/>
            <person name="Awazu S."/>
            <person name="Azumi K."/>
            <person name="Boore J."/>
            <person name="Branno M."/>
            <person name="Chin-Bow S."/>
            <person name="DeSantis R."/>
            <person name="Doyle S."/>
            <person name="Francino P."/>
            <person name="Keys D.N."/>
            <person name="Haga S."/>
            <person name="Hayashi H."/>
            <person name="Hino K."/>
            <person name="Imai K.S."/>
            <person name="Inaba K."/>
            <person name="Kano S."/>
            <person name="Kobayashi K."/>
            <person name="Kobayashi M."/>
            <person name="Lee B.I."/>
            <person name="Makabe K.W."/>
            <person name="Manohar C."/>
            <person name="Matassi G."/>
            <person name="Medina M."/>
            <person name="Mochizuki Y."/>
            <person name="Mount S."/>
            <person name="Morishita T."/>
            <person name="Miura S."/>
            <person name="Nakayama A."/>
            <person name="Nishizaka S."/>
            <person name="Nomoto H."/>
            <person name="Ohta F."/>
            <person name="Oishi K."/>
            <person name="Rigoutsos I."/>
            <person name="Sano M."/>
            <person name="Sasaki A."/>
            <person name="Sasakura Y."/>
            <person name="Shoguchi E."/>
            <person name="Shin-i T."/>
            <person name="Spagnuolo A."/>
            <person name="Stainier D."/>
            <person name="Suzuki M.M."/>
            <person name="Tassy O."/>
            <person name="Takatori N."/>
            <person name="Tokuoka M."/>
            <person name="Yagi K."/>
            <person name="Yoshizaki F."/>
            <person name="Wada S."/>
            <person name="Zhang C."/>
            <person name="Hyatt P.D."/>
            <person name="Larimer F."/>
            <person name="Detter C."/>
            <person name="Doggett N."/>
            <person name="Glavina T."/>
            <person name="Hawkins T."/>
            <person name="Richardson P."/>
            <person name="Lucas S."/>
            <person name="Kohara Y."/>
            <person name="Levine M."/>
            <person name="Satoh N."/>
            <person name="Rokhsar D.S."/>
        </authorList>
    </citation>
    <scope>NUCLEOTIDE SEQUENCE [LARGE SCALE GENOMIC DNA]</scope>
</reference>
<name>H2XY36_CIOIN</name>
<dbReference type="Proteomes" id="UP000008144">
    <property type="component" value="Unassembled WGS sequence"/>
</dbReference>
<dbReference type="HOGENOM" id="CLU_1986528_0_0_1"/>